<keyword evidence="1" id="KW-1133">Transmembrane helix</keyword>
<keyword evidence="3" id="KW-1185">Reference proteome</keyword>
<dbReference type="EMBL" id="JBHUDY010000001">
    <property type="protein sequence ID" value="MFD1610624.1"/>
    <property type="molecule type" value="Genomic_DNA"/>
</dbReference>
<name>A0ABW4I0K1_9SPHN</name>
<accession>A0ABW4I0K1</accession>
<keyword evidence="1" id="KW-0812">Transmembrane</keyword>
<evidence type="ECO:0000313" key="3">
    <source>
        <dbReference type="Proteomes" id="UP001597115"/>
    </source>
</evidence>
<gene>
    <name evidence="2" type="ORF">ACFSCW_02275</name>
</gene>
<evidence type="ECO:0000313" key="2">
    <source>
        <dbReference type="EMBL" id="MFD1610624.1"/>
    </source>
</evidence>
<proteinExistence type="predicted"/>
<comment type="caution">
    <text evidence="2">The sequence shown here is derived from an EMBL/GenBank/DDBJ whole genome shotgun (WGS) entry which is preliminary data.</text>
</comment>
<keyword evidence="1" id="KW-0472">Membrane</keyword>
<dbReference type="RefSeq" id="WP_380886468.1">
    <property type="nucleotide sequence ID" value="NZ_JBHUDY010000001.1"/>
</dbReference>
<reference evidence="3" key="1">
    <citation type="journal article" date="2019" name="Int. J. Syst. Evol. Microbiol.">
        <title>The Global Catalogue of Microorganisms (GCM) 10K type strain sequencing project: providing services to taxonomists for standard genome sequencing and annotation.</title>
        <authorList>
            <consortium name="The Broad Institute Genomics Platform"/>
            <consortium name="The Broad Institute Genome Sequencing Center for Infectious Disease"/>
            <person name="Wu L."/>
            <person name="Ma J."/>
        </authorList>
    </citation>
    <scope>NUCLEOTIDE SEQUENCE [LARGE SCALE GENOMIC DNA]</scope>
    <source>
        <strain evidence="3">CGMCC 1.16275</strain>
    </source>
</reference>
<dbReference type="Proteomes" id="UP001597115">
    <property type="component" value="Unassembled WGS sequence"/>
</dbReference>
<sequence length="67" mass="7191">MFEFAAFTYGILASFVLASISNNSRANRANPRVVTLFGWGLMAFSLTLSLLLSGWVVYKTIGGGTAL</sequence>
<protein>
    <submittedName>
        <fullName evidence="2">Uncharacterized protein</fullName>
    </submittedName>
</protein>
<organism evidence="2 3">
    <name type="scientific">Sphingomonas tabacisoli</name>
    <dbReference type="NCBI Taxonomy" id="2249466"/>
    <lineage>
        <taxon>Bacteria</taxon>
        <taxon>Pseudomonadati</taxon>
        <taxon>Pseudomonadota</taxon>
        <taxon>Alphaproteobacteria</taxon>
        <taxon>Sphingomonadales</taxon>
        <taxon>Sphingomonadaceae</taxon>
        <taxon>Sphingomonas</taxon>
    </lineage>
</organism>
<feature type="transmembrane region" description="Helical" evidence="1">
    <location>
        <begin position="36"/>
        <end position="58"/>
    </location>
</feature>
<feature type="transmembrane region" description="Helical" evidence="1">
    <location>
        <begin position="6"/>
        <end position="24"/>
    </location>
</feature>
<evidence type="ECO:0000256" key="1">
    <source>
        <dbReference type="SAM" id="Phobius"/>
    </source>
</evidence>